<reference evidence="2 3" key="1">
    <citation type="journal article" date="2011" name="PLoS Genet.">
        <title>Comparative genomic analysis of human fungal pathogens causing paracoccidioidomycosis.</title>
        <authorList>
            <person name="Desjardins C.A."/>
            <person name="Champion M.D."/>
            <person name="Holder J.W."/>
            <person name="Muszewska A."/>
            <person name="Goldberg J."/>
            <person name="Bailao A.M."/>
            <person name="Brigido M.M."/>
            <person name="Ferreira M.E."/>
            <person name="Garcia A.M."/>
            <person name="Grynberg M."/>
            <person name="Gujja S."/>
            <person name="Heiman D.I."/>
            <person name="Henn M.R."/>
            <person name="Kodira C.D."/>
            <person name="Leon-Narvaez H."/>
            <person name="Longo L.V."/>
            <person name="Ma L.J."/>
            <person name="Malavazi I."/>
            <person name="Matsuo A.L."/>
            <person name="Morais F.V."/>
            <person name="Pereira M."/>
            <person name="Rodriguez-Brito S."/>
            <person name="Sakthikumar S."/>
            <person name="Salem-Izacc S.M."/>
            <person name="Sykes S.M."/>
            <person name="Teixeira M.M."/>
            <person name="Vallejo M.C."/>
            <person name="Walter M.E."/>
            <person name="Yandava C."/>
            <person name="Young S."/>
            <person name="Zeng Q."/>
            <person name="Zucker J."/>
            <person name="Felipe M.S."/>
            <person name="Goldman G.H."/>
            <person name="Haas B.J."/>
            <person name="McEwen J.G."/>
            <person name="Nino-Vega G."/>
            <person name="Puccia R."/>
            <person name="San-Blas G."/>
            <person name="Soares C.M."/>
            <person name="Birren B.W."/>
            <person name="Cuomo C.A."/>
        </authorList>
    </citation>
    <scope>NUCLEOTIDE SEQUENCE [LARGE SCALE GENOMIC DNA]</scope>
    <source>
        <strain evidence="3">ATCC MYA-826 / Pb01</strain>
    </source>
</reference>
<sequence length="212" mass="23649">MACRWSYVLLRHVIEEYLNPFTDTLESRISSSLPPQTLPNHPTPETSISGSPSTVFQTCTSKFPKSAYSELPNIVNPSANTQDEFMTAFNNMPTSVRRATSTLGASDYTGTQVLRSISLIAKKRPPLAPHLAPDFPKESPLQLDKYDFDELVESHNLLPDPLVPPGPCHQVVIINLENDMIPEASPANPTSKKPLGTKNRRFHEPFLAKWIR</sequence>
<dbReference type="OMA" id="NDMIPEA"/>
<dbReference type="AlphaFoldDB" id="C1H3D1"/>
<accession>C1H3D1</accession>
<proteinExistence type="predicted"/>
<protein>
    <submittedName>
        <fullName evidence="2">Uncharacterized protein</fullName>
    </submittedName>
</protein>
<evidence type="ECO:0000313" key="2">
    <source>
        <dbReference type="EMBL" id="EEH34225.1"/>
    </source>
</evidence>
<name>C1H3D1_PARBA</name>
<feature type="region of interest" description="Disordered" evidence="1">
    <location>
        <begin position="30"/>
        <end position="53"/>
    </location>
</feature>
<dbReference type="RefSeq" id="XP_002792545.1">
    <property type="nucleotide sequence ID" value="XM_002792499.1"/>
</dbReference>
<dbReference type="OrthoDB" id="4186693at2759"/>
<organism evidence="2 3">
    <name type="scientific">Paracoccidioides lutzii (strain ATCC MYA-826 / Pb01)</name>
    <name type="common">Paracoccidioides brasiliensis</name>
    <dbReference type="NCBI Taxonomy" id="502779"/>
    <lineage>
        <taxon>Eukaryota</taxon>
        <taxon>Fungi</taxon>
        <taxon>Dikarya</taxon>
        <taxon>Ascomycota</taxon>
        <taxon>Pezizomycotina</taxon>
        <taxon>Eurotiomycetes</taxon>
        <taxon>Eurotiomycetidae</taxon>
        <taxon>Onygenales</taxon>
        <taxon>Ajellomycetaceae</taxon>
        <taxon>Paracoccidioides</taxon>
    </lineage>
</organism>
<evidence type="ECO:0000313" key="3">
    <source>
        <dbReference type="Proteomes" id="UP000002059"/>
    </source>
</evidence>
<dbReference type="HOGENOM" id="CLU_1300057_0_0_1"/>
<dbReference type="EMBL" id="KN294005">
    <property type="protein sequence ID" value="EEH34225.1"/>
    <property type="molecule type" value="Genomic_DNA"/>
</dbReference>
<evidence type="ECO:0000256" key="1">
    <source>
        <dbReference type="SAM" id="MobiDB-lite"/>
    </source>
</evidence>
<dbReference type="GeneID" id="9095806"/>
<dbReference type="Proteomes" id="UP000002059">
    <property type="component" value="Partially assembled WGS sequence"/>
</dbReference>
<dbReference type="VEuPathDB" id="FungiDB:PAAG_05274"/>
<dbReference type="eggNOG" id="ENOG502RR3R">
    <property type="taxonomic scope" value="Eukaryota"/>
</dbReference>
<dbReference type="KEGG" id="pbl:PAAG_05274"/>
<keyword evidence="3" id="KW-1185">Reference proteome</keyword>
<gene>
    <name evidence="2" type="ORF">PAAG_05274</name>
</gene>